<keyword evidence="2" id="KW-0472">Membrane</keyword>
<feature type="region of interest" description="Disordered" evidence="1">
    <location>
        <begin position="236"/>
        <end position="329"/>
    </location>
</feature>
<dbReference type="AlphaFoldDB" id="A0A1I4D3G3"/>
<protein>
    <recommendedName>
        <fullName evidence="5">DUF4013 domain-containing protein</fullName>
    </recommendedName>
</protein>
<keyword evidence="4" id="KW-1185">Reference proteome</keyword>
<dbReference type="Pfam" id="PF13197">
    <property type="entry name" value="DUF4013"/>
    <property type="match status" value="1"/>
</dbReference>
<dbReference type="STRING" id="553466.SAMN04487950_1609"/>
<feature type="transmembrane region" description="Helical" evidence="2">
    <location>
        <begin position="196"/>
        <end position="221"/>
    </location>
</feature>
<gene>
    <name evidence="3" type="ORF">SAMN04487950_1609</name>
</gene>
<evidence type="ECO:0000313" key="3">
    <source>
        <dbReference type="EMBL" id="SFK88118.1"/>
    </source>
</evidence>
<feature type="compositionally biased region" description="Low complexity" evidence="1">
    <location>
        <begin position="240"/>
        <end position="253"/>
    </location>
</feature>
<feature type="compositionally biased region" description="Basic and acidic residues" evidence="1">
    <location>
        <begin position="282"/>
        <end position="296"/>
    </location>
</feature>
<proteinExistence type="predicted"/>
<sequence length="329" mass="34535">MFNEALAAPIRSDDAAVTLFMGGVLTFLSAVVPVVWLFAVLSTPLGLLLTPLAVFPSLVLRGYDVRTVRTGLRGDDATPSFVRWGELVRDGLKSVLLSVGYLLPLGVLLAVVVGLAVLLGARVVTPGSVAGVVVAVGIVVGGVGVFGYGVAYLYLRPAALTRFAAEGRLRDGFALRQVVDVARDGRYAGGWFRATAVLVGGVVVGVPTTVVVVGVFVAFYARVVAHVLYGQGAADRTAETTEMTEATGASASSARDRRLDEERTPEVPPSVQTGRTVGVVDKWTDTGERTSTRSDESDGDDSDEARVEADTATRGSDSFVWGGDDRDET</sequence>
<feature type="transmembrane region" description="Helical" evidence="2">
    <location>
        <begin position="16"/>
        <end position="39"/>
    </location>
</feature>
<name>A0A1I4D3G3_9EURY</name>
<reference evidence="4" key="1">
    <citation type="submission" date="2016-10" db="EMBL/GenBank/DDBJ databases">
        <authorList>
            <person name="Varghese N."/>
            <person name="Submissions S."/>
        </authorList>
    </citation>
    <scope>NUCLEOTIDE SEQUENCE [LARGE SCALE GENOMIC DNA]</scope>
    <source>
        <strain evidence="4">CGMCC 1.7738</strain>
    </source>
</reference>
<keyword evidence="2" id="KW-1133">Transmembrane helix</keyword>
<evidence type="ECO:0000256" key="2">
    <source>
        <dbReference type="SAM" id="Phobius"/>
    </source>
</evidence>
<feature type="transmembrane region" description="Helical" evidence="2">
    <location>
        <begin position="99"/>
        <end position="123"/>
    </location>
</feature>
<accession>A0A1I4D3G3</accession>
<evidence type="ECO:0000256" key="1">
    <source>
        <dbReference type="SAM" id="MobiDB-lite"/>
    </source>
</evidence>
<evidence type="ECO:0008006" key="5">
    <source>
        <dbReference type="Google" id="ProtNLM"/>
    </source>
</evidence>
<evidence type="ECO:0000313" key="4">
    <source>
        <dbReference type="Proteomes" id="UP000199607"/>
    </source>
</evidence>
<dbReference type="EMBL" id="FOTC01000001">
    <property type="protein sequence ID" value="SFK88118.1"/>
    <property type="molecule type" value="Genomic_DNA"/>
</dbReference>
<feature type="compositionally biased region" description="Basic and acidic residues" evidence="1">
    <location>
        <begin position="254"/>
        <end position="265"/>
    </location>
</feature>
<dbReference type="InterPro" id="IPR025098">
    <property type="entry name" value="DUF4013"/>
</dbReference>
<organism evidence="3 4">
    <name type="scientific">Halogranum rubrum</name>
    <dbReference type="NCBI Taxonomy" id="553466"/>
    <lineage>
        <taxon>Archaea</taxon>
        <taxon>Methanobacteriati</taxon>
        <taxon>Methanobacteriota</taxon>
        <taxon>Stenosarchaea group</taxon>
        <taxon>Halobacteria</taxon>
        <taxon>Halobacteriales</taxon>
        <taxon>Haloferacaceae</taxon>
    </lineage>
</organism>
<dbReference type="RefSeq" id="WP_089867976.1">
    <property type="nucleotide sequence ID" value="NZ_FOTC01000001.1"/>
</dbReference>
<feature type="transmembrane region" description="Helical" evidence="2">
    <location>
        <begin position="129"/>
        <end position="155"/>
    </location>
</feature>
<keyword evidence="2" id="KW-0812">Transmembrane</keyword>
<dbReference type="Proteomes" id="UP000199607">
    <property type="component" value="Unassembled WGS sequence"/>
</dbReference>
<feature type="transmembrane region" description="Helical" evidence="2">
    <location>
        <begin position="45"/>
        <end position="63"/>
    </location>
</feature>